<dbReference type="AlphaFoldDB" id="A0A1A9GET0"/>
<comment type="catalytic activity">
    <reaction evidence="4">
        <text>an aldehyde + NAD(+) + H2O = a carboxylate + NADH + 2 H(+)</text>
        <dbReference type="Rhea" id="RHEA:16185"/>
        <dbReference type="ChEBI" id="CHEBI:15377"/>
        <dbReference type="ChEBI" id="CHEBI:15378"/>
        <dbReference type="ChEBI" id="CHEBI:17478"/>
        <dbReference type="ChEBI" id="CHEBI:29067"/>
        <dbReference type="ChEBI" id="CHEBI:57540"/>
        <dbReference type="ChEBI" id="CHEBI:57945"/>
        <dbReference type="EC" id="1.2.1.3"/>
    </reaction>
</comment>
<dbReference type="InterPro" id="IPR016160">
    <property type="entry name" value="Ald_DH_CS_CYS"/>
</dbReference>
<accession>A0A1A9GET0</accession>
<dbReference type="OrthoDB" id="6882680at2"/>
<name>A0A1A9GET0_9ACTN</name>
<dbReference type="EC" id="1.2.1.3" evidence="3"/>
<dbReference type="PATRIC" id="fig|1300347.3.peg.326"/>
<sequence length="497" mass="52578">MTQTQGQRPIATDALDRDTFYIDGAWAAPATGAVIEVVSPHTEQVVARVPDGSPADIDAAVAAARRAFDEGPWPRTSPEERIEVLQRFSHLYAARLGDMAELITIEMGSPTSFSNLAQSPAPWMQVEAFIAIARDFPWEAARSGVLGSDVVVRHEPVGVVAAIPPWNVPQFTLISKVVPALLAGCTVVAKPAPESPLDAYLLAELLDEAGVPPGVVNIVAGGREVGAHLVAHPGIDKVAFTGSTAAGRLIGAVCGEQLKRCSLELGGKSAAIVLADADLGPTMEGLRFTALMNSGQACVAQTRILAPRSRYDEVVDALAETVGSMPVGDPADPATEVGPMVARRQQERVSSYIELGQQEGARLVVGGTGMPDGLERGWYVRPTVFADVDNRMRIAQEEIFGPVLSVIAYDDVDDAVRIANDSDYGLAGTVWTTDQEAGLDVARRVRTGTYGINTYTMDFAAPFGGFKASGLGREFGPEGLAQYTETKSIYVPPAPAV</sequence>
<evidence type="ECO:0000256" key="2">
    <source>
        <dbReference type="ARBA" id="ARBA00023002"/>
    </source>
</evidence>
<dbReference type="GO" id="GO:0004029">
    <property type="term" value="F:aldehyde dehydrogenase (NAD+) activity"/>
    <property type="evidence" value="ECO:0007669"/>
    <property type="project" value="UniProtKB-EC"/>
</dbReference>
<comment type="similarity">
    <text evidence="1 6">Belongs to the aldehyde dehydrogenase family.</text>
</comment>
<evidence type="ECO:0000256" key="4">
    <source>
        <dbReference type="ARBA" id="ARBA00049194"/>
    </source>
</evidence>
<dbReference type="RefSeq" id="WP_068105561.1">
    <property type="nucleotide sequence ID" value="NZ_CP015079.1"/>
</dbReference>
<dbReference type="EMBL" id="CP015079">
    <property type="protein sequence ID" value="ANH36778.1"/>
    <property type="molecule type" value="Genomic_DNA"/>
</dbReference>
<evidence type="ECO:0000313" key="9">
    <source>
        <dbReference type="Proteomes" id="UP000077868"/>
    </source>
</evidence>
<evidence type="ECO:0000256" key="1">
    <source>
        <dbReference type="ARBA" id="ARBA00009986"/>
    </source>
</evidence>
<evidence type="ECO:0000313" key="8">
    <source>
        <dbReference type="EMBL" id="ANH36778.1"/>
    </source>
</evidence>
<keyword evidence="9" id="KW-1185">Reference proteome</keyword>
<proteinExistence type="inferred from homology"/>
<evidence type="ECO:0000259" key="7">
    <source>
        <dbReference type="Pfam" id="PF00171"/>
    </source>
</evidence>
<dbReference type="InterPro" id="IPR015590">
    <property type="entry name" value="Aldehyde_DH_dom"/>
</dbReference>
<feature type="domain" description="Aldehyde dehydrogenase" evidence="7">
    <location>
        <begin position="26"/>
        <end position="489"/>
    </location>
</feature>
<organism evidence="8 9">
    <name type="scientific">Nocardioides dokdonensis FR1436</name>
    <dbReference type="NCBI Taxonomy" id="1300347"/>
    <lineage>
        <taxon>Bacteria</taxon>
        <taxon>Bacillati</taxon>
        <taxon>Actinomycetota</taxon>
        <taxon>Actinomycetes</taxon>
        <taxon>Propionibacteriales</taxon>
        <taxon>Nocardioidaceae</taxon>
        <taxon>Nocardioides</taxon>
    </lineage>
</organism>
<dbReference type="Gene3D" id="3.40.309.10">
    <property type="entry name" value="Aldehyde Dehydrogenase, Chain A, domain 2"/>
    <property type="match status" value="1"/>
</dbReference>
<dbReference type="CDD" id="cd07139">
    <property type="entry name" value="ALDH_AldA-Rv0768"/>
    <property type="match status" value="1"/>
</dbReference>
<evidence type="ECO:0000256" key="5">
    <source>
        <dbReference type="PROSITE-ProRule" id="PRU10007"/>
    </source>
</evidence>
<dbReference type="FunFam" id="3.40.309.10:FF:000012">
    <property type="entry name" value="Betaine aldehyde dehydrogenase"/>
    <property type="match status" value="1"/>
</dbReference>
<dbReference type="Pfam" id="PF00171">
    <property type="entry name" value="Aldedh"/>
    <property type="match status" value="1"/>
</dbReference>
<dbReference type="PROSITE" id="PS00070">
    <property type="entry name" value="ALDEHYDE_DEHYDR_CYS"/>
    <property type="match status" value="1"/>
</dbReference>
<dbReference type="PANTHER" id="PTHR42804:SF1">
    <property type="entry name" value="ALDEHYDE DEHYDROGENASE-RELATED"/>
    <property type="match status" value="1"/>
</dbReference>
<dbReference type="Proteomes" id="UP000077868">
    <property type="component" value="Chromosome"/>
</dbReference>
<feature type="active site" evidence="5">
    <location>
        <position position="264"/>
    </location>
</feature>
<dbReference type="InterPro" id="IPR029510">
    <property type="entry name" value="Ald_DH_CS_GLU"/>
</dbReference>
<reference evidence="8 9" key="1">
    <citation type="submission" date="2016-03" db="EMBL/GenBank/DDBJ databases">
        <title>Complete genome sequence of a soil Actinobacterium, Nocardioides dokdonensis FR1436.</title>
        <authorList>
            <person name="Kwon S.-K."/>
            <person name="Kim K."/>
            <person name="Kim J.F."/>
        </authorList>
    </citation>
    <scope>NUCLEOTIDE SEQUENCE [LARGE SCALE GENOMIC DNA]</scope>
    <source>
        <strain evidence="8 9">FR1436</strain>
    </source>
</reference>
<keyword evidence="2 6" id="KW-0560">Oxidoreductase</keyword>
<evidence type="ECO:0000256" key="6">
    <source>
        <dbReference type="RuleBase" id="RU003345"/>
    </source>
</evidence>
<dbReference type="FunFam" id="3.40.605.10:FF:000007">
    <property type="entry name" value="NAD/NADP-dependent betaine aldehyde dehydrogenase"/>
    <property type="match status" value="1"/>
</dbReference>
<dbReference type="PANTHER" id="PTHR42804">
    <property type="entry name" value="ALDEHYDE DEHYDROGENASE"/>
    <property type="match status" value="1"/>
</dbReference>
<dbReference type="STRING" id="1300347.I601_0325"/>
<dbReference type="InterPro" id="IPR016161">
    <property type="entry name" value="Ald_DH/histidinol_DH"/>
</dbReference>
<protein>
    <recommendedName>
        <fullName evidence="3">aldehyde dehydrogenase (NAD(+))</fullName>
        <ecNumber evidence="3">1.2.1.3</ecNumber>
    </recommendedName>
</protein>
<dbReference type="InterPro" id="IPR016162">
    <property type="entry name" value="Ald_DH_N"/>
</dbReference>
<evidence type="ECO:0000256" key="3">
    <source>
        <dbReference type="ARBA" id="ARBA00024226"/>
    </source>
</evidence>
<dbReference type="SUPFAM" id="SSF53720">
    <property type="entry name" value="ALDH-like"/>
    <property type="match status" value="1"/>
</dbReference>
<dbReference type="Gene3D" id="3.40.605.10">
    <property type="entry name" value="Aldehyde Dehydrogenase, Chain A, domain 1"/>
    <property type="match status" value="1"/>
</dbReference>
<dbReference type="InterPro" id="IPR016163">
    <property type="entry name" value="Ald_DH_C"/>
</dbReference>
<dbReference type="KEGG" id="ndk:I601_0325"/>
<gene>
    <name evidence="8" type="primary">geoB</name>
    <name evidence="8" type="ORF">I601_0325</name>
</gene>
<dbReference type="PROSITE" id="PS00687">
    <property type="entry name" value="ALDEHYDE_DEHYDR_GLU"/>
    <property type="match status" value="1"/>
</dbReference>